<reference evidence="2 3" key="1">
    <citation type="submission" date="2024-09" db="EMBL/GenBank/DDBJ databases">
        <authorList>
            <person name="Sun Q."/>
            <person name="Mori K."/>
        </authorList>
    </citation>
    <scope>NUCLEOTIDE SEQUENCE [LARGE SCALE GENOMIC DNA]</scope>
    <source>
        <strain evidence="2 3">TISTR 1856</strain>
    </source>
</reference>
<dbReference type="Gene3D" id="1.10.10.10">
    <property type="entry name" value="Winged helix-like DNA-binding domain superfamily/Winged helix DNA-binding domain"/>
    <property type="match status" value="1"/>
</dbReference>
<dbReference type="Pfam" id="PF12840">
    <property type="entry name" value="HTH_20"/>
    <property type="match status" value="1"/>
</dbReference>
<dbReference type="InterPro" id="IPR011991">
    <property type="entry name" value="ArsR-like_HTH"/>
</dbReference>
<dbReference type="EMBL" id="JBHMDM010000001">
    <property type="protein sequence ID" value="MFB9375428.1"/>
    <property type="molecule type" value="Genomic_DNA"/>
</dbReference>
<comment type="caution">
    <text evidence="2">The sequence shown here is derived from an EMBL/GenBank/DDBJ whole genome shotgun (WGS) entry which is preliminary data.</text>
</comment>
<gene>
    <name evidence="2" type="ORF">ACFFVI_00450</name>
</gene>
<feature type="domain" description="HTH arsR-type" evidence="1">
    <location>
        <begin position="83"/>
        <end position="157"/>
    </location>
</feature>
<dbReference type="RefSeq" id="WP_380136338.1">
    <property type="nucleotide sequence ID" value="NZ_JBHLUI010000006.1"/>
</dbReference>
<proteinExistence type="predicted"/>
<dbReference type="SUPFAM" id="SSF46785">
    <property type="entry name" value="Winged helix' DNA-binding domain"/>
    <property type="match status" value="1"/>
</dbReference>
<keyword evidence="3" id="KW-1185">Reference proteome</keyword>
<dbReference type="InterPro" id="IPR036388">
    <property type="entry name" value="WH-like_DNA-bd_sf"/>
</dbReference>
<protein>
    <submittedName>
        <fullName evidence="2">ArsR/SmtB family transcription factor</fullName>
    </submittedName>
</protein>
<sequence length="161" mass="17259">MDEERWSLLEKRIAALEAARADTAAVTDHEAFWALRGVKERSDGRSVLLWTGAVDLPGGERYEWQEAADAASVLDADPTVAVAALSALAHPVRLGLLLKVLQGRRTVTELGEGLGTSGQLYHHLRQLTEAGWLDAVGRGTYAVPGARVVPLLTLLATAGLR</sequence>
<evidence type="ECO:0000313" key="3">
    <source>
        <dbReference type="Proteomes" id="UP001589748"/>
    </source>
</evidence>
<dbReference type="InterPro" id="IPR001845">
    <property type="entry name" value="HTH_ArsR_DNA-bd_dom"/>
</dbReference>
<dbReference type="SMART" id="SM00418">
    <property type="entry name" value="HTH_ARSR"/>
    <property type="match status" value="1"/>
</dbReference>
<evidence type="ECO:0000313" key="2">
    <source>
        <dbReference type="EMBL" id="MFB9375428.1"/>
    </source>
</evidence>
<evidence type="ECO:0000259" key="1">
    <source>
        <dbReference type="SMART" id="SM00418"/>
    </source>
</evidence>
<organism evidence="2 3">
    <name type="scientific">Kineococcus gynurae</name>
    <dbReference type="NCBI Taxonomy" id="452979"/>
    <lineage>
        <taxon>Bacteria</taxon>
        <taxon>Bacillati</taxon>
        <taxon>Actinomycetota</taxon>
        <taxon>Actinomycetes</taxon>
        <taxon>Kineosporiales</taxon>
        <taxon>Kineosporiaceae</taxon>
        <taxon>Kineococcus</taxon>
    </lineage>
</organism>
<accession>A0ABV5LN16</accession>
<dbReference type="Proteomes" id="UP001589748">
    <property type="component" value="Unassembled WGS sequence"/>
</dbReference>
<dbReference type="CDD" id="cd00090">
    <property type="entry name" value="HTH_ARSR"/>
    <property type="match status" value="1"/>
</dbReference>
<name>A0ABV5LN16_9ACTN</name>
<dbReference type="InterPro" id="IPR036390">
    <property type="entry name" value="WH_DNA-bd_sf"/>
</dbReference>